<dbReference type="InterPro" id="IPR015421">
    <property type="entry name" value="PyrdxlP-dep_Trfase_major"/>
</dbReference>
<dbReference type="SUPFAM" id="SSF53383">
    <property type="entry name" value="PLP-dependent transferases"/>
    <property type="match status" value="1"/>
</dbReference>
<organism evidence="1 2">
    <name type="scientific">Ancylostoma ceylanicum</name>
    <dbReference type="NCBI Taxonomy" id="53326"/>
    <lineage>
        <taxon>Eukaryota</taxon>
        <taxon>Metazoa</taxon>
        <taxon>Ecdysozoa</taxon>
        <taxon>Nematoda</taxon>
        <taxon>Chromadorea</taxon>
        <taxon>Rhabditida</taxon>
        <taxon>Rhabditina</taxon>
        <taxon>Rhabditomorpha</taxon>
        <taxon>Strongyloidea</taxon>
        <taxon>Ancylostomatidae</taxon>
        <taxon>Ancylostomatinae</taxon>
        <taxon>Ancylostoma</taxon>
    </lineage>
</organism>
<dbReference type="Gene3D" id="3.40.640.10">
    <property type="entry name" value="Type I PLP-dependent aspartate aminotransferase-like (Major domain)"/>
    <property type="match status" value="1"/>
</dbReference>
<gene>
    <name evidence="1" type="ORF">ANCCEY_14836</name>
</gene>
<sequence length="119" mass="13172">MVLKGGLGYCFSASLPPLLATAASEGLKIINEQPERVARVQRFAVAVHRGLEAAFEGSNFEVQGVELSPMKHIVYNGDDAEKKLDALVDRNCFSNMQENSKVTKRFMKGSKIEEERAKK</sequence>
<evidence type="ECO:0008006" key="3">
    <source>
        <dbReference type="Google" id="ProtNLM"/>
    </source>
</evidence>
<dbReference type="InterPro" id="IPR015424">
    <property type="entry name" value="PyrdxlP-dep_Trfase"/>
</dbReference>
<reference evidence="1 2" key="1">
    <citation type="submission" date="2013-05" db="EMBL/GenBank/DDBJ databases">
        <title>Draft genome of the parasitic nematode Anyclostoma ceylanicum.</title>
        <authorList>
            <person name="Mitreva M."/>
        </authorList>
    </citation>
    <scope>NUCLEOTIDE SEQUENCE [LARGE SCALE GENOMIC DNA]</scope>
</reference>
<feature type="non-terminal residue" evidence="1">
    <location>
        <position position="119"/>
    </location>
</feature>
<evidence type="ECO:0000313" key="2">
    <source>
        <dbReference type="Proteomes" id="UP000054495"/>
    </source>
</evidence>
<protein>
    <recommendedName>
        <fullName evidence="3">Aminotransferase class I/classII domain-containing protein</fullName>
    </recommendedName>
</protein>
<evidence type="ECO:0000313" key="1">
    <source>
        <dbReference type="EMBL" id="EPB66072.1"/>
    </source>
</evidence>
<dbReference type="EMBL" id="KE126563">
    <property type="protein sequence ID" value="EPB66072.1"/>
    <property type="molecule type" value="Genomic_DNA"/>
</dbReference>
<dbReference type="AlphaFoldDB" id="A0A0D6LEI1"/>
<proteinExistence type="predicted"/>
<dbReference type="Gene3D" id="3.90.1150.10">
    <property type="entry name" value="Aspartate Aminotransferase, domain 1"/>
    <property type="match status" value="1"/>
</dbReference>
<accession>A0A0D6LEI1</accession>
<keyword evidence="2" id="KW-1185">Reference proteome</keyword>
<name>A0A0D6LEI1_9BILA</name>
<dbReference type="InterPro" id="IPR015422">
    <property type="entry name" value="PyrdxlP-dep_Trfase_small"/>
</dbReference>
<dbReference type="Proteomes" id="UP000054495">
    <property type="component" value="Unassembled WGS sequence"/>
</dbReference>